<proteinExistence type="predicted"/>
<dbReference type="AlphaFoldDB" id="A0A382MYC8"/>
<dbReference type="EMBL" id="UINC01096751">
    <property type="protein sequence ID" value="SVC53899.1"/>
    <property type="molecule type" value="Genomic_DNA"/>
</dbReference>
<accession>A0A382MYC8</accession>
<protein>
    <submittedName>
        <fullName evidence="1">Uncharacterized protein</fullName>
    </submittedName>
</protein>
<sequence>MYKILFFLILIYSPLTFATSKTSVSEYSILIDEDWSSVMFIYRNMDNDETGEIITYGGYKWFEETYNHPAHSTTSFIQPADIGIDGDMYSWMKERYQLQRFNYSFNYKGNDQVINFVSPEAIQVISGYITRSEPFSISTLSSTTWYSGTYDPIKTIDDLKVVAKNNARTFCNILSNPIVINSKNTELKINNLPQFMKTYGFECDQNLNLI</sequence>
<gene>
    <name evidence="1" type="ORF">METZ01_LOCUS306753</name>
</gene>
<organism evidence="1">
    <name type="scientific">marine metagenome</name>
    <dbReference type="NCBI Taxonomy" id="408172"/>
    <lineage>
        <taxon>unclassified sequences</taxon>
        <taxon>metagenomes</taxon>
        <taxon>ecological metagenomes</taxon>
    </lineage>
</organism>
<evidence type="ECO:0000313" key="1">
    <source>
        <dbReference type="EMBL" id="SVC53899.1"/>
    </source>
</evidence>
<name>A0A382MYC8_9ZZZZ</name>
<reference evidence="1" key="1">
    <citation type="submission" date="2018-05" db="EMBL/GenBank/DDBJ databases">
        <authorList>
            <person name="Lanie J.A."/>
            <person name="Ng W.-L."/>
            <person name="Kazmierczak K.M."/>
            <person name="Andrzejewski T.M."/>
            <person name="Davidsen T.M."/>
            <person name="Wayne K.J."/>
            <person name="Tettelin H."/>
            <person name="Glass J.I."/>
            <person name="Rusch D."/>
            <person name="Podicherti R."/>
            <person name="Tsui H.-C.T."/>
            <person name="Winkler M.E."/>
        </authorList>
    </citation>
    <scope>NUCLEOTIDE SEQUENCE</scope>
</reference>